<comment type="caution">
    <text evidence="1">The sequence shown here is derived from an EMBL/GenBank/DDBJ whole genome shotgun (WGS) entry which is preliminary data.</text>
</comment>
<dbReference type="SUPFAM" id="SSF53756">
    <property type="entry name" value="UDP-Glycosyltransferase/glycogen phosphorylase"/>
    <property type="match status" value="1"/>
</dbReference>
<dbReference type="InterPro" id="IPR013969">
    <property type="entry name" value="Oligosacch_biosynth_Alg14"/>
</dbReference>
<evidence type="ECO:0000313" key="2">
    <source>
        <dbReference type="Proteomes" id="UP000269157"/>
    </source>
</evidence>
<reference evidence="1 2" key="1">
    <citation type="submission" date="2018-10" db="EMBL/GenBank/DDBJ databases">
        <title>Genomic Encyclopedia of Archaeal and Bacterial Type Strains, Phase II (KMG-II): from individual species to whole genera.</title>
        <authorList>
            <person name="Goeker M."/>
        </authorList>
    </citation>
    <scope>NUCLEOTIDE SEQUENCE [LARGE SCALE GENOMIC DNA]</scope>
    <source>
        <strain evidence="1 2">DSM 29466</strain>
    </source>
</reference>
<dbReference type="RefSeq" id="WP_121026485.1">
    <property type="nucleotide sequence ID" value="NZ_RCCE01000005.1"/>
</dbReference>
<keyword evidence="2" id="KW-1185">Reference proteome</keyword>
<gene>
    <name evidence="1" type="ORF">BCF46_3227</name>
</gene>
<dbReference type="OrthoDB" id="555447at2"/>
<dbReference type="Pfam" id="PF08660">
    <property type="entry name" value="Alg14"/>
    <property type="match status" value="1"/>
</dbReference>
<protein>
    <submittedName>
        <fullName evidence="1">Oligosaccharide biosynthesis protein Alg14</fullName>
    </submittedName>
</protein>
<proteinExistence type="predicted"/>
<sequence length="143" mass="15353">MARILAVSSGGGHWQQLKLLDAAMEDAEVVYACSADVGEPTVLRVPDCNLRTPRRLVLGLLAAWRLVRSVRPDVVVSTGAAPGALALIVAKLLGCRTVWIDSIANAECMSLSGRLTRCFADLWMTQWETVSERSGAVYVGAVL</sequence>
<organism evidence="1 2">
    <name type="scientific">Litoreibacter meonggei</name>
    <dbReference type="NCBI Taxonomy" id="1049199"/>
    <lineage>
        <taxon>Bacteria</taxon>
        <taxon>Pseudomonadati</taxon>
        <taxon>Pseudomonadota</taxon>
        <taxon>Alphaproteobacteria</taxon>
        <taxon>Rhodobacterales</taxon>
        <taxon>Roseobacteraceae</taxon>
        <taxon>Litoreibacter</taxon>
    </lineage>
</organism>
<dbReference type="GO" id="GO:0006488">
    <property type="term" value="P:dolichol-linked oligosaccharide biosynthetic process"/>
    <property type="evidence" value="ECO:0007669"/>
    <property type="project" value="InterPro"/>
</dbReference>
<dbReference type="EMBL" id="RCCE01000005">
    <property type="protein sequence ID" value="RLJ41434.1"/>
    <property type="molecule type" value="Genomic_DNA"/>
</dbReference>
<evidence type="ECO:0000313" key="1">
    <source>
        <dbReference type="EMBL" id="RLJ41434.1"/>
    </source>
</evidence>
<accession>A0A497VR54</accession>
<name>A0A497VR54_9RHOB</name>
<dbReference type="Gene3D" id="3.40.50.2000">
    <property type="entry name" value="Glycogen Phosphorylase B"/>
    <property type="match status" value="1"/>
</dbReference>
<dbReference type="Proteomes" id="UP000269157">
    <property type="component" value="Unassembled WGS sequence"/>
</dbReference>
<dbReference type="AlphaFoldDB" id="A0A497VR54"/>